<sequence>MARIGSERLIEAELSDGGGSGRTDFGAGYPGSELVRRGLFKMKAERMYALEAIFVWA</sequence>
<organism evidence="1 2">
    <name type="scientific">Pisolithus microcarpus 441</name>
    <dbReference type="NCBI Taxonomy" id="765257"/>
    <lineage>
        <taxon>Eukaryota</taxon>
        <taxon>Fungi</taxon>
        <taxon>Dikarya</taxon>
        <taxon>Basidiomycota</taxon>
        <taxon>Agaricomycotina</taxon>
        <taxon>Agaricomycetes</taxon>
        <taxon>Agaricomycetidae</taxon>
        <taxon>Boletales</taxon>
        <taxon>Sclerodermatineae</taxon>
        <taxon>Pisolithaceae</taxon>
        <taxon>Pisolithus</taxon>
    </lineage>
</organism>
<evidence type="ECO:0000313" key="2">
    <source>
        <dbReference type="Proteomes" id="UP000054018"/>
    </source>
</evidence>
<reference evidence="2" key="2">
    <citation type="submission" date="2015-01" db="EMBL/GenBank/DDBJ databases">
        <title>Evolutionary Origins and Diversification of the Mycorrhizal Mutualists.</title>
        <authorList>
            <consortium name="DOE Joint Genome Institute"/>
            <consortium name="Mycorrhizal Genomics Consortium"/>
            <person name="Kohler A."/>
            <person name="Kuo A."/>
            <person name="Nagy L.G."/>
            <person name="Floudas D."/>
            <person name="Copeland A."/>
            <person name="Barry K.W."/>
            <person name="Cichocki N."/>
            <person name="Veneault-Fourrey C."/>
            <person name="LaButti K."/>
            <person name="Lindquist E.A."/>
            <person name="Lipzen A."/>
            <person name="Lundell T."/>
            <person name="Morin E."/>
            <person name="Murat C."/>
            <person name="Riley R."/>
            <person name="Ohm R."/>
            <person name="Sun H."/>
            <person name="Tunlid A."/>
            <person name="Henrissat B."/>
            <person name="Grigoriev I.V."/>
            <person name="Hibbett D.S."/>
            <person name="Martin F."/>
        </authorList>
    </citation>
    <scope>NUCLEOTIDE SEQUENCE [LARGE SCALE GENOMIC DNA]</scope>
    <source>
        <strain evidence="2">441</strain>
    </source>
</reference>
<reference evidence="1 2" key="1">
    <citation type="submission" date="2014-04" db="EMBL/GenBank/DDBJ databases">
        <authorList>
            <consortium name="DOE Joint Genome Institute"/>
            <person name="Kuo A."/>
            <person name="Kohler A."/>
            <person name="Costa M.D."/>
            <person name="Nagy L.G."/>
            <person name="Floudas D."/>
            <person name="Copeland A."/>
            <person name="Barry K.W."/>
            <person name="Cichocki N."/>
            <person name="Veneault-Fourrey C."/>
            <person name="LaButti K."/>
            <person name="Lindquist E.A."/>
            <person name="Lipzen A."/>
            <person name="Lundell T."/>
            <person name="Morin E."/>
            <person name="Murat C."/>
            <person name="Sun H."/>
            <person name="Tunlid A."/>
            <person name="Henrissat B."/>
            <person name="Grigoriev I.V."/>
            <person name="Hibbett D.S."/>
            <person name="Martin F."/>
            <person name="Nordberg H.P."/>
            <person name="Cantor M.N."/>
            <person name="Hua S.X."/>
        </authorList>
    </citation>
    <scope>NUCLEOTIDE SEQUENCE [LARGE SCALE GENOMIC DNA]</scope>
    <source>
        <strain evidence="1 2">441</strain>
    </source>
</reference>
<dbReference type="AlphaFoldDB" id="A0A0C9YXB3"/>
<dbReference type="EMBL" id="KN834073">
    <property type="protein sequence ID" value="KIK12528.1"/>
    <property type="molecule type" value="Genomic_DNA"/>
</dbReference>
<evidence type="ECO:0000313" key="1">
    <source>
        <dbReference type="EMBL" id="KIK12528.1"/>
    </source>
</evidence>
<gene>
    <name evidence="1" type="ORF">PISMIDRAFT_689388</name>
</gene>
<dbReference type="HOGENOM" id="CLU_2997339_0_0_1"/>
<keyword evidence="2" id="KW-1185">Reference proteome</keyword>
<protein>
    <submittedName>
        <fullName evidence="1">Uncharacterized protein</fullName>
    </submittedName>
</protein>
<dbReference type="Proteomes" id="UP000054018">
    <property type="component" value="Unassembled WGS sequence"/>
</dbReference>
<name>A0A0C9YXB3_9AGAM</name>
<proteinExistence type="predicted"/>
<accession>A0A0C9YXB3</accession>